<evidence type="ECO:0000256" key="4">
    <source>
        <dbReference type="ARBA" id="ARBA00022763"/>
    </source>
</evidence>
<evidence type="ECO:0000256" key="2">
    <source>
        <dbReference type="ARBA" id="ARBA00007095"/>
    </source>
</evidence>
<accession>A0AA41VE55</accession>
<keyword evidence="4" id="KW-0227">DNA damage</keyword>
<dbReference type="GO" id="GO:0042148">
    <property type="term" value="P:DNA strand invasion"/>
    <property type="evidence" value="ECO:0007669"/>
    <property type="project" value="TreeGrafter"/>
</dbReference>
<gene>
    <name evidence="12" type="ORF">MKW94_007611</name>
</gene>
<proteinExistence type="inferred from homology"/>
<evidence type="ECO:0000256" key="6">
    <source>
        <dbReference type="ARBA" id="ARBA00023125"/>
    </source>
</evidence>
<comment type="function">
    <text evidence="10">Involved in the homologous recombination repair (HRR) pathway of double-stranded DNA breaks arising during DNA replication or induced by DNA-damaging agents.</text>
</comment>
<evidence type="ECO:0000256" key="3">
    <source>
        <dbReference type="ARBA" id="ARBA00022741"/>
    </source>
</evidence>
<dbReference type="GO" id="GO:0140664">
    <property type="term" value="F:ATP-dependent DNA damage sensor activity"/>
    <property type="evidence" value="ECO:0007669"/>
    <property type="project" value="InterPro"/>
</dbReference>
<dbReference type="Gene3D" id="3.40.50.300">
    <property type="entry name" value="P-loop containing nucleotide triphosphate hydrolases"/>
    <property type="match status" value="1"/>
</dbReference>
<dbReference type="GO" id="GO:0005657">
    <property type="term" value="C:replication fork"/>
    <property type="evidence" value="ECO:0007669"/>
    <property type="project" value="TreeGrafter"/>
</dbReference>
<keyword evidence="6" id="KW-0238">DNA-binding</keyword>
<reference evidence="12" key="1">
    <citation type="submission" date="2022-03" db="EMBL/GenBank/DDBJ databases">
        <title>A functionally conserved STORR gene fusion in Papaver species that diverged 16.8 million years ago.</title>
        <authorList>
            <person name="Catania T."/>
        </authorList>
    </citation>
    <scope>NUCLEOTIDE SEQUENCE</scope>
    <source>
        <strain evidence="12">S-191538</strain>
    </source>
</reference>
<dbReference type="CDD" id="cd19489">
    <property type="entry name" value="Rad51D"/>
    <property type="match status" value="1"/>
</dbReference>
<dbReference type="GO" id="GO:0005524">
    <property type="term" value="F:ATP binding"/>
    <property type="evidence" value="ECO:0007669"/>
    <property type="project" value="UniProtKB-KW"/>
</dbReference>
<dbReference type="InterPro" id="IPR013632">
    <property type="entry name" value="Rad51_C"/>
</dbReference>
<evidence type="ECO:0000259" key="11">
    <source>
        <dbReference type="PROSITE" id="PS50162"/>
    </source>
</evidence>
<evidence type="ECO:0000256" key="10">
    <source>
        <dbReference type="ARBA" id="ARBA00056000"/>
    </source>
</evidence>
<keyword evidence="9" id="KW-0539">Nucleus</keyword>
<keyword evidence="7" id="KW-0233">DNA recombination</keyword>
<sequence length="322" mass="35139">MPPLESLEHEFPIIDTNFCQFCASHSLFSVEDFVVHDITALFRVAEHQSNPSKLKQGISQILSIIDSQHQPWVNGTDLLRDARQNKHVLSTGCEGLDLLLHGGLREGQLTELVGPSCSGKTQVCLQAASNIAYKYMSSVMYLDTSNSFSAKRVSCFIYQLLGPSPAQVKRESLERLMNSILCHSVFDIFGLLGILHELESKLKSQVGTGEANVRLLIIDSVSSLITPILGGCGAQGHSLMIYAGFLLKKLAHEYNIAVLVTNHMVGGGERGIPKPALGESWKSVSHVRLLLSRDHVSNTCSISILKHPAMALGLVGKFSVHN</sequence>
<evidence type="ECO:0000256" key="7">
    <source>
        <dbReference type="ARBA" id="ARBA00023172"/>
    </source>
</evidence>
<evidence type="ECO:0000256" key="1">
    <source>
        <dbReference type="ARBA" id="ARBA00004123"/>
    </source>
</evidence>
<dbReference type="InterPro" id="IPR020588">
    <property type="entry name" value="RecA_ATP-bd"/>
</dbReference>
<dbReference type="PANTHER" id="PTHR46457">
    <property type="entry name" value="DNA REPAIR PROTEIN RAD51 HOMOLOG 4"/>
    <property type="match status" value="1"/>
</dbReference>
<dbReference type="GO" id="GO:0000723">
    <property type="term" value="P:telomere maintenance"/>
    <property type="evidence" value="ECO:0007669"/>
    <property type="project" value="TreeGrafter"/>
</dbReference>
<dbReference type="InterPro" id="IPR027417">
    <property type="entry name" value="P-loop_NTPase"/>
</dbReference>
<dbReference type="GO" id="GO:0033063">
    <property type="term" value="C:Rad51B-Rad51C-Rad51D-XRCC2 complex"/>
    <property type="evidence" value="ECO:0007669"/>
    <property type="project" value="TreeGrafter"/>
</dbReference>
<keyword evidence="8" id="KW-0234">DNA repair</keyword>
<dbReference type="InterPro" id="IPR051988">
    <property type="entry name" value="HRR_RAD51_Paralog"/>
</dbReference>
<organism evidence="12 13">
    <name type="scientific">Papaver nudicaule</name>
    <name type="common">Iceland poppy</name>
    <dbReference type="NCBI Taxonomy" id="74823"/>
    <lineage>
        <taxon>Eukaryota</taxon>
        <taxon>Viridiplantae</taxon>
        <taxon>Streptophyta</taxon>
        <taxon>Embryophyta</taxon>
        <taxon>Tracheophyta</taxon>
        <taxon>Spermatophyta</taxon>
        <taxon>Magnoliopsida</taxon>
        <taxon>Ranunculales</taxon>
        <taxon>Papaveraceae</taxon>
        <taxon>Papaveroideae</taxon>
        <taxon>Papaver</taxon>
    </lineage>
</organism>
<dbReference type="Proteomes" id="UP001177140">
    <property type="component" value="Unassembled WGS sequence"/>
</dbReference>
<comment type="subcellular location">
    <subcellularLocation>
        <location evidence="1">Nucleus</location>
    </subcellularLocation>
</comment>
<name>A0AA41VE55_PAPNU</name>
<evidence type="ECO:0000313" key="13">
    <source>
        <dbReference type="Proteomes" id="UP001177140"/>
    </source>
</evidence>
<dbReference type="Pfam" id="PF08423">
    <property type="entry name" value="Rad51"/>
    <property type="match status" value="1"/>
</dbReference>
<dbReference type="SUPFAM" id="SSF52540">
    <property type="entry name" value="P-loop containing nucleoside triphosphate hydrolases"/>
    <property type="match status" value="1"/>
</dbReference>
<dbReference type="InterPro" id="IPR047323">
    <property type="entry name" value="Rad51D_C"/>
</dbReference>
<evidence type="ECO:0000256" key="9">
    <source>
        <dbReference type="ARBA" id="ARBA00023242"/>
    </source>
</evidence>
<feature type="domain" description="RecA family profile 1" evidence="11">
    <location>
        <begin position="85"/>
        <end position="264"/>
    </location>
</feature>
<dbReference type="GO" id="GO:0000400">
    <property type="term" value="F:four-way junction DNA binding"/>
    <property type="evidence" value="ECO:0007669"/>
    <property type="project" value="TreeGrafter"/>
</dbReference>
<keyword evidence="5" id="KW-0067">ATP-binding</keyword>
<protein>
    <recommendedName>
        <fullName evidence="11">RecA family profile 1 domain-containing protein</fullName>
    </recommendedName>
</protein>
<dbReference type="AlphaFoldDB" id="A0AA41VE55"/>
<evidence type="ECO:0000256" key="5">
    <source>
        <dbReference type="ARBA" id="ARBA00022840"/>
    </source>
</evidence>
<evidence type="ECO:0000313" key="12">
    <source>
        <dbReference type="EMBL" id="MCL7039544.1"/>
    </source>
</evidence>
<dbReference type="GO" id="GO:0005815">
    <property type="term" value="C:microtubule organizing center"/>
    <property type="evidence" value="ECO:0007669"/>
    <property type="project" value="TreeGrafter"/>
</dbReference>
<dbReference type="GO" id="GO:0003697">
    <property type="term" value="F:single-stranded DNA binding"/>
    <property type="evidence" value="ECO:0007669"/>
    <property type="project" value="TreeGrafter"/>
</dbReference>
<keyword evidence="13" id="KW-1185">Reference proteome</keyword>
<dbReference type="FunFam" id="3.40.50.300:FF:001665">
    <property type="entry name" value="DNA repair protein RAD51 4"/>
    <property type="match status" value="1"/>
</dbReference>
<dbReference type="PANTHER" id="PTHR46457:SF1">
    <property type="entry name" value="DNA REPAIR PROTEIN RAD51 HOMOLOG 4"/>
    <property type="match status" value="1"/>
</dbReference>
<keyword evidence="3" id="KW-0547">Nucleotide-binding</keyword>
<dbReference type="GO" id="GO:0000724">
    <property type="term" value="P:double-strand break repair via homologous recombination"/>
    <property type="evidence" value="ECO:0007669"/>
    <property type="project" value="TreeGrafter"/>
</dbReference>
<dbReference type="PROSITE" id="PS50162">
    <property type="entry name" value="RECA_2"/>
    <property type="match status" value="1"/>
</dbReference>
<comment type="caution">
    <text evidence="12">The sequence shown here is derived from an EMBL/GenBank/DDBJ whole genome shotgun (WGS) entry which is preliminary data.</text>
</comment>
<evidence type="ECO:0000256" key="8">
    <source>
        <dbReference type="ARBA" id="ARBA00023204"/>
    </source>
</evidence>
<comment type="similarity">
    <text evidence="2">Belongs to the RecA family. RAD51 subfamily.</text>
</comment>
<dbReference type="GO" id="GO:0007131">
    <property type="term" value="P:reciprocal meiotic recombination"/>
    <property type="evidence" value="ECO:0007669"/>
    <property type="project" value="TreeGrafter"/>
</dbReference>
<dbReference type="EMBL" id="JAJJMA010202295">
    <property type="protein sequence ID" value="MCL7039544.1"/>
    <property type="molecule type" value="Genomic_DNA"/>
</dbReference>